<feature type="region of interest" description="Disordered" evidence="1">
    <location>
        <begin position="181"/>
        <end position="205"/>
    </location>
</feature>
<evidence type="ECO:0000256" key="1">
    <source>
        <dbReference type="SAM" id="MobiDB-lite"/>
    </source>
</evidence>
<gene>
    <name evidence="2" type="ORF">IWX90DRAFT_44874</name>
</gene>
<dbReference type="EMBL" id="JBBWUH010000001">
    <property type="protein sequence ID" value="KAK8178175.1"/>
    <property type="molecule type" value="Genomic_DNA"/>
</dbReference>
<keyword evidence="3" id="KW-1185">Reference proteome</keyword>
<sequence length="235" mass="25848">MANDQESAVATTKNLKGDRELALEVQIQGLRFSSDVLWPVATCQKPVLPFADRGCQRRTVVESRREWSRSFGDSSRVHPNAPKTGSTSRGRSKSTQRPMDLVELAKVLKSCPRALGWPLLCLARGMRSVVVGCEWQPLPSKEYLEIETGIIYGSSRHAGLGNGSTSLHSSSMPLQRTEGTEKLCQPGMPGKGRQALEPSARRSSSHALIDEIARQDGTNSMEAWRRMMMIAKLGV</sequence>
<feature type="region of interest" description="Disordered" evidence="1">
    <location>
        <begin position="69"/>
        <end position="98"/>
    </location>
</feature>
<proteinExistence type="predicted"/>
<organism evidence="2 3">
    <name type="scientific">Phyllosticta citrichinensis</name>
    <dbReference type="NCBI Taxonomy" id="1130410"/>
    <lineage>
        <taxon>Eukaryota</taxon>
        <taxon>Fungi</taxon>
        <taxon>Dikarya</taxon>
        <taxon>Ascomycota</taxon>
        <taxon>Pezizomycotina</taxon>
        <taxon>Dothideomycetes</taxon>
        <taxon>Dothideomycetes incertae sedis</taxon>
        <taxon>Botryosphaeriales</taxon>
        <taxon>Phyllostictaceae</taxon>
        <taxon>Phyllosticta</taxon>
    </lineage>
</organism>
<reference evidence="2 3" key="1">
    <citation type="journal article" date="2022" name="G3 (Bethesda)">
        <title>Enemy or ally: a genomic approach to elucidate the lifestyle of Phyllosticta citrichinaensis.</title>
        <authorList>
            <person name="Buijs V.A."/>
            <person name="Groenewald J.Z."/>
            <person name="Haridas S."/>
            <person name="LaButti K.M."/>
            <person name="Lipzen A."/>
            <person name="Martin F.M."/>
            <person name="Barry K."/>
            <person name="Grigoriev I.V."/>
            <person name="Crous P.W."/>
            <person name="Seidl M.F."/>
        </authorList>
    </citation>
    <scope>NUCLEOTIDE SEQUENCE [LARGE SCALE GENOMIC DNA]</scope>
    <source>
        <strain evidence="2 3">CBS 129764</strain>
    </source>
</reference>
<protein>
    <submittedName>
        <fullName evidence="2">Uncharacterized protein</fullName>
    </submittedName>
</protein>
<dbReference type="Proteomes" id="UP001456524">
    <property type="component" value="Unassembled WGS sequence"/>
</dbReference>
<evidence type="ECO:0000313" key="3">
    <source>
        <dbReference type="Proteomes" id="UP001456524"/>
    </source>
</evidence>
<feature type="compositionally biased region" description="Low complexity" evidence="1">
    <location>
        <begin position="83"/>
        <end position="95"/>
    </location>
</feature>
<accession>A0ABR1Y925</accession>
<comment type="caution">
    <text evidence="2">The sequence shown here is derived from an EMBL/GenBank/DDBJ whole genome shotgun (WGS) entry which is preliminary data.</text>
</comment>
<evidence type="ECO:0000313" key="2">
    <source>
        <dbReference type="EMBL" id="KAK8178175.1"/>
    </source>
</evidence>
<name>A0ABR1Y925_9PEZI</name>